<evidence type="ECO:0000256" key="8">
    <source>
        <dbReference type="SAM" id="MobiDB-lite"/>
    </source>
</evidence>
<dbReference type="GO" id="GO:0030042">
    <property type="term" value="P:actin filament depolymerization"/>
    <property type="evidence" value="ECO:0007669"/>
    <property type="project" value="TreeGrafter"/>
</dbReference>
<dbReference type="Proteomes" id="UP001162031">
    <property type="component" value="Unassembled WGS sequence"/>
</dbReference>
<gene>
    <name evidence="10" type="ORF">HBR001_LOCUS3118</name>
</gene>
<dbReference type="GO" id="GO:0005884">
    <property type="term" value="C:actin filament"/>
    <property type="evidence" value="ECO:0007669"/>
    <property type="project" value="TreeGrafter"/>
</dbReference>
<dbReference type="GO" id="GO:0051015">
    <property type="term" value="F:actin filament binding"/>
    <property type="evidence" value="ECO:0007669"/>
    <property type="project" value="TreeGrafter"/>
</dbReference>
<keyword evidence="3" id="KW-0963">Cytoplasm</keyword>
<feature type="domain" description="ADF-H" evidence="9">
    <location>
        <begin position="168"/>
        <end position="307"/>
    </location>
</feature>
<dbReference type="AlphaFoldDB" id="A0AAV0TPB2"/>
<evidence type="ECO:0000256" key="2">
    <source>
        <dbReference type="ARBA" id="ARBA00009557"/>
    </source>
</evidence>
<proteinExistence type="inferred from homology"/>
<sequence length="344" mass="37855">MARAHLLLSAELERAFADAQSGKLRYVKVSIDGESFVLSAVGPASGDPRDDVAQLVASCLPADQAAFVLLCPDTNVSALRWVLLAFVPERVSVRDRMLYSSSRDSLKKQLGLNYFSGEFHATELCEVTWAAFRAARTKQAADAPLSESERLLREAAMLERDTSVKSSAMGVVPFEITQNVREKLQLLQDNKFDWIAMRLSDDNVRVEVVKSLETIDLIDVPSVLDRRIPSFVAYRYRGPLASEATSALVFLYVCPEDSPVRLKMVYSTCKATVLSVAKEELHMTFDHTIEINTPSSAADEIRSELAPSASEEQQKPREFARPVAPGGRGRGRGRGRGPGPSVAH</sequence>
<dbReference type="Gene3D" id="3.40.20.10">
    <property type="entry name" value="Severin"/>
    <property type="match status" value="2"/>
</dbReference>
<name>A0AAV0TPB2_HYABA</name>
<comment type="caution">
    <text evidence="10">The sequence shown here is derived from an EMBL/GenBank/DDBJ whole genome shotgun (WGS) entry which is preliminary data.</text>
</comment>
<evidence type="ECO:0000313" key="11">
    <source>
        <dbReference type="Proteomes" id="UP001162031"/>
    </source>
</evidence>
<dbReference type="SMART" id="SM00102">
    <property type="entry name" value="ADF"/>
    <property type="match status" value="2"/>
</dbReference>
<evidence type="ECO:0000259" key="9">
    <source>
        <dbReference type="PROSITE" id="PS51263"/>
    </source>
</evidence>
<comment type="subcellular location">
    <subcellularLocation>
        <location evidence="1">Cytoplasm</location>
        <location evidence="1">Cytoskeleton</location>
    </subcellularLocation>
</comment>
<dbReference type="GO" id="GO:0003785">
    <property type="term" value="F:actin monomer binding"/>
    <property type="evidence" value="ECO:0007669"/>
    <property type="project" value="TreeGrafter"/>
</dbReference>
<comment type="similarity">
    <text evidence="2">Belongs to the actin-binding proteins ADF family. Twinfilin subfamily.</text>
</comment>
<accession>A0AAV0TPB2</accession>
<dbReference type="InterPro" id="IPR028458">
    <property type="entry name" value="Twinfilin"/>
</dbReference>
<evidence type="ECO:0000256" key="1">
    <source>
        <dbReference type="ARBA" id="ARBA00004245"/>
    </source>
</evidence>
<dbReference type="PROSITE" id="PS51263">
    <property type="entry name" value="ADF_H"/>
    <property type="match status" value="2"/>
</dbReference>
<dbReference type="InterPro" id="IPR029006">
    <property type="entry name" value="ADF-H/Gelsolin-like_dom_sf"/>
</dbReference>
<protein>
    <recommendedName>
        <fullName evidence="9">ADF-H domain-containing protein</fullName>
    </recommendedName>
</protein>
<evidence type="ECO:0000256" key="3">
    <source>
        <dbReference type="ARBA" id="ARBA00022490"/>
    </source>
</evidence>
<dbReference type="PANTHER" id="PTHR13759:SF1">
    <property type="entry name" value="TWINFILIN"/>
    <property type="match status" value="1"/>
</dbReference>
<dbReference type="InterPro" id="IPR002108">
    <property type="entry name" value="ADF-H"/>
</dbReference>
<dbReference type="PANTHER" id="PTHR13759">
    <property type="entry name" value="TWINFILIN"/>
    <property type="match status" value="1"/>
</dbReference>
<feature type="domain" description="ADF-H" evidence="9">
    <location>
        <begin position="4"/>
        <end position="137"/>
    </location>
</feature>
<dbReference type="GO" id="GO:0005737">
    <property type="term" value="C:cytoplasm"/>
    <property type="evidence" value="ECO:0007669"/>
    <property type="project" value="TreeGrafter"/>
</dbReference>
<keyword evidence="6" id="KW-0206">Cytoskeleton</keyword>
<dbReference type="SUPFAM" id="SSF55753">
    <property type="entry name" value="Actin depolymerizing proteins"/>
    <property type="match status" value="2"/>
</dbReference>
<comment type="subunit">
    <text evidence="7">Interacts with G-actin; ADP-actin form.</text>
</comment>
<feature type="region of interest" description="Disordered" evidence="8">
    <location>
        <begin position="298"/>
        <end position="344"/>
    </location>
</feature>
<evidence type="ECO:0000256" key="4">
    <source>
        <dbReference type="ARBA" id="ARBA00022737"/>
    </source>
</evidence>
<evidence type="ECO:0000313" key="10">
    <source>
        <dbReference type="EMBL" id="CAI5723439.1"/>
    </source>
</evidence>
<evidence type="ECO:0000256" key="6">
    <source>
        <dbReference type="ARBA" id="ARBA00023212"/>
    </source>
</evidence>
<keyword evidence="4" id="KW-0677">Repeat</keyword>
<keyword evidence="11" id="KW-1185">Reference proteome</keyword>
<dbReference type="Pfam" id="PF00241">
    <property type="entry name" value="Cofilin_ADF"/>
    <property type="match status" value="2"/>
</dbReference>
<dbReference type="CDD" id="cd11285">
    <property type="entry name" value="ADF_Twf-N_like"/>
    <property type="match status" value="1"/>
</dbReference>
<organism evidence="10 11">
    <name type="scientific">Hyaloperonospora brassicae</name>
    <name type="common">Brassica downy mildew</name>
    <name type="synonym">Peronospora brassicae</name>
    <dbReference type="NCBI Taxonomy" id="162125"/>
    <lineage>
        <taxon>Eukaryota</taxon>
        <taxon>Sar</taxon>
        <taxon>Stramenopiles</taxon>
        <taxon>Oomycota</taxon>
        <taxon>Peronosporomycetes</taxon>
        <taxon>Peronosporales</taxon>
        <taxon>Peronosporaceae</taxon>
        <taxon>Hyaloperonospora</taxon>
    </lineage>
</organism>
<dbReference type="EMBL" id="CANTFL010000479">
    <property type="protein sequence ID" value="CAI5723439.1"/>
    <property type="molecule type" value="Genomic_DNA"/>
</dbReference>
<keyword evidence="5" id="KW-0009">Actin-binding</keyword>
<reference evidence="10" key="1">
    <citation type="submission" date="2022-12" db="EMBL/GenBank/DDBJ databases">
        <authorList>
            <person name="Webb A."/>
        </authorList>
    </citation>
    <scope>NUCLEOTIDE SEQUENCE</scope>
    <source>
        <strain evidence="10">Hp1</strain>
    </source>
</reference>
<evidence type="ECO:0000256" key="7">
    <source>
        <dbReference type="ARBA" id="ARBA00038532"/>
    </source>
</evidence>
<dbReference type="GO" id="GO:0051016">
    <property type="term" value="P:barbed-end actin filament capping"/>
    <property type="evidence" value="ECO:0007669"/>
    <property type="project" value="TreeGrafter"/>
</dbReference>
<evidence type="ECO:0000256" key="5">
    <source>
        <dbReference type="ARBA" id="ARBA00023203"/>
    </source>
</evidence>